<evidence type="ECO:0000259" key="1">
    <source>
        <dbReference type="Pfam" id="PF01323"/>
    </source>
</evidence>
<accession>A0ABD5XAL9</accession>
<feature type="domain" description="DSBA-like thioredoxin" evidence="1">
    <location>
        <begin position="6"/>
        <end position="187"/>
    </location>
</feature>
<organism evidence="2 3">
    <name type="scientific">Halovenus rubra</name>
    <dbReference type="NCBI Taxonomy" id="869890"/>
    <lineage>
        <taxon>Archaea</taxon>
        <taxon>Methanobacteriati</taxon>
        <taxon>Methanobacteriota</taxon>
        <taxon>Stenosarchaea group</taxon>
        <taxon>Halobacteria</taxon>
        <taxon>Halobacteriales</taxon>
        <taxon>Haloarculaceae</taxon>
        <taxon>Halovenus</taxon>
    </lineage>
</organism>
<dbReference type="Gene3D" id="3.40.30.10">
    <property type="entry name" value="Glutaredoxin"/>
    <property type="match status" value="1"/>
</dbReference>
<comment type="caution">
    <text evidence="2">The sequence shown here is derived from an EMBL/GenBank/DDBJ whole genome shotgun (WGS) entry which is preliminary data.</text>
</comment>
<dbReference type="Pfam" id="PF01323">
    <property type="entry name" value="DSBA"/>
    <property type="match status" value="1"/>
</dbReference>
<proteinExistence type="predicted"/>
<dbReference type="InterPro" id="IPR036249">
    <property type="entry name" value="Thioredoxin-like_sf"/>
</dbReference>
<dbReference type="AlphaFoldDB" id="A0ABD5XAL9"/>
<dbReference type="RefSeq" id="WP_267638917.1">
    <property type="nucleotide sequence ID" value="NZ_JAODIY010000045.1"/>
</dbReference>
<dbReference type="EMBL" id="JBHSZQ010000024">
    <property type="protein sequence ID" value="MFC7126604.1"/>
    <property type="molecule type" value="Genomic_DNA"/>
</dbReference>
<gene>
    <name evidence="2" type="ORF">ACFQJ7_11240</name>
</gene>
<dbReference type="PANTHER" id="PTHR13887">
    <property type="entry name" value="GLUTATHIONE S-TRANSFERASE KAPPA"/>
    <property type="match status" value="1"/>
</dbReference>
<evidence type="ECO:0000313" key="2">
    <source>
        <dbReference type="EMBL" id="MFC7126604.1"/>
    </source>
</evidence>
<dbReference type="Proteomes" id="UP001596414">
    <property type="component" value="Unassembled WGS sequence"/>
</dbReference>
<sequence>MDDSPVRVYADYACPFCYLTHHNVETLRAGGHTVDFDWHPYDLRAERRDTSGRLDPTRIQYPAAVAQRIDQLRNEAGAKEMLPVQEVPKVDSFNAQLLSLYSQAEHPDLWADIDAGLFEALWQNGRDIADADVLTDIAVTAGVDASTLPAALGDEQLRDRLSERFAAARRNGVTDVPTFVTESRTIAEYLPAEELQQLFSAE</sequence>
<dbReference type="SUPFAM" id="SSF52833">
    <property type="entry name" value="Thioredoxin-like"/>
    <property type="match status" value="1"/>
</dbReference>
<dbReference type="PANTHER" id="PTHR13887:SF41">
    <property type="entry name" value="THIOREDOXIN SUPERFAMILY PROTEIN"/>
    <property type="match status" value="1"/>
</dbReference>
<reference evidence="2 3" key="1">
    <citation type="journal article" date="2014" name="Int. J. Syst. Evol. Microbiol.">
        <title>Complete genome sequence of Corynebacterium casei LMG S-19264T (=DSM 44701T), isolated from a smear-ripened cheese.</title>
        <authorList>
            <consortium name="US DOE Joint Genome Institute (JGI-PGF)"/>
            <person name="Walter F."/>
            <person name="Albersmeier A."/>
            <person name="Kalinowski J."/>
            <person name="Ruckert C."/>
        </authorList>
    </citation>
    <scope>NUCLEOTIDE SEQUENCE [LARGE SCALE GENOMIC DNA]</scope>
    <source>
        <strain evidence="2 3">CGMCC 4.7215</strain>
    </source>
</reference>
<name>A0ABD5XAL9_9EURY</name>
<dbReference type="InterPro" id="IPR001853">
    <property type="entry name" value="DSBA-like_thioredoxin_dom"/>
</dbReference>
<evidence type="ECO:0000313" key="3">
    <source>
        <dbReference type="Proteomes" id="UP001596414"/>
    </source>
</evidence>
<protein>
    <submittedName>
        <fullName evidence="2">DsbA family protein</fullName>
    </submittedName>
</protein>